<dbReference type="InterPro" id="IPR050448">
    <property type="entry name" value="OpgB/LTA_synthase_biosynth"/>
</dbReference>
<comment type="caution">
    <text evidence="8">The sequence shown here is derived from an EMBL/GenBank/DDBJ whole genome shotgun (WGS) entry which is preliminary data.</text>
</comment>
<dbReference type="Pfam" id="PF00884">
    <property type="entry name" value="Sulfatase"/>
    <property type="match status" value="1"/>
</dbReference>
<organism evidence="8 9">
    <name type="scientific">Sulfuriferula plumbiphila</name>
    <dbReference type="NCBI Taxonomy" id="171865"/>
    <lineage>
        <taxon>Bacteria</taxon>
        <taxon>Pseudomonadati</taxon>
        <taxon>Pseudomonadota</taxon>
        <taxon>Betaproteobacteria</taxon>
        <taxon>Nitrosomonadales</taxon>
        <taxon>Sulfuricellaceae</taxon>
        <taxon>Sulfuriferula</taxon>
    </lineage>
</organism>
<dbReference type="PANTHER" id="PTHR47371:SF3">
    <property type="entry name" value="PHOSPHOGLYCEROL TRANSFERASE I"/>
    <property type="match status" value="1"/>
</dbReference>
<dbReference type="GO" id="GO:0005886">
    <property type="term" value="C:plasma membrane"/>
    <property type="evidence" value="ECO:0007669"/>
    <property type="project" value="UniProtKB-SubCell"/>
</dbReference>
<dbReference type="SUPFAM" id="SSF53649">
    <property type="entry name" value="Alkaline phosphatase-like"/>
    <property type="match status" value="1"/>
</dbReference>
<proteinExistence type="predicted"/>
<feature type="transmembrane region" description="Helical" evidence="6">
    <location>
        <begin position="147"/>
        <end position="167"/>
    </location>
</feature>
<evidence type="ECO:0000313" key="8">
    <source>
        <dbReference type="EMBL" id="GEP30084.1"/>
    </source>
</evidence>
<sequence length="510" mass="56710">MGLDALGWAVVLPALVGISLSFLLERLLQPATLPLWRRPVGAVLIHLGLWLLVFCFELAVFRRPWFAAAVVSSFFLFVVLVNNAKFHSLREPFIFQDFEYFTDALKHPRLYLPFLGLGRAVIAVIVFGLVIYLGMTLEPSLTSRVEMADFIVAVLVLIIFGLALLWLGARQKLHVIFEPETDLRQLGLLASIWRYGEEERKPCCVPSVDDFAECARFSTGILPNLVVVQSESFFDARRLFAGIHPQVLHAFDTIRAAAVCEGQIEVPAWGANTVRTEFAFLSGLDAESLGVHRFNPYRKLARQGVLTLASVLKQSGYRTVCVHPYPASFYARNVVYPQLGFDEFIDIRHFENAEKTGPYIGDVALAEKVCALLEPASVQPIFVFVITMENHGPLHLEKVQPGDVTRLYSSPPPEGCDDLTVYLRHLGNADQMADMLRNRLAAMPGNGLLCWYGDHVPILPKVYAALGTPDGLTDYFIWAKNDDVANGSRLDIAVENLAALVLQKMGLLIA</sequence>
<name>A0A512L6H4_9PROT</name>
<dbReference type="OrthoDB" id="5363296at2"/>
<feature type="transmembrane region" description="Helical" evidence="6">
    <location>
        <begin position="6"/>
        <end position="28"/>
    </location>
</feature>
<evidence type="ECO:0000259" key="7">
    <source>
        <dbReference type="Pfam" id="PF00884"/>
    </source>
</evidence>
<feature type="transmembrane region" description="Helical" evidence="6">
    <location>
        <begin position="65"/>
        <end position="84"/>
    </location>
</feature>
<keyword evidence="5 6" id="KW-0472">Membrane</keyword>
<protein>
    <submittedName>
        <fullName evidence="8">Capsular polysaccharide biosynthesis protein</fullName>
    </submittedName>
</protein>
<evidence type="ECO:0000256" key="4">
    <source>
        <dbReference type="ARBA" id="ARBA00022989"/>
    </source>
</evidence>
<feature type="transmembrane region" description="Helical" evidence="6">
    <location>
        <begin position="40"/>
        <end position="59"/>
    </location>
</feature>
<dbReference type="AlphaFoldDB" id="A0A512L6H4"/>
<evidence type="ECO:0000256" key="1">
    <source>
        <dbReference type="ARBA" id="ARBA00004651"/>
    </source>
</evidence>
<dbReference type="PANTHER" id="PTHR47371">
    <property type="entry name" value="LIPOTEICHOIC ACID SYNTHASE"/>
    <property type="match status" value="1"/>
</dbReference>
<evidence type="ECO:0000256" key="2">
    <source>
        <dbReference type="ARBA" id="ARBA00022475"/>
    </source>
</evidence>
<evidence type="ECO:0000313" key="9">
    <source>
        <dbReference type="Proteomes" id="UP000321337"/>
    </source>
</evidence>
<dbReference type="RefSeq" id="WP_147071833.1">
    <property type="nucleotide sequence ID" value="NZ_AP021884.1"/>
</dbReference>
<dbReference type="Gene3D" id="3.40.720.10">
    <property type="entry name" value="Alkaline Phosphatase, subunit A"/>
    <property type="match status" value="1"/>
</dbReference>
<accession>A0A512L6H4</accession>
<feature type="domain" description="Sulfatase N-terminal" evidence="7">
    <location>
        <begin position="223"/>
        <end position="505"/>
    </location>
</feature>
<feature type="transmembrane region" description="Helical" evidence="6">
    <location>
        <begin position="110"/>
        <end position="135"/>
    </location>
</feature>
<dbReference type="Proteomes" id="UP000321337">
    <property type="component" value="Unassembled WGS sequence"/>
</dbReference>
<reference evidence="8 9" key="1">
    <citation type="submission" date="2019-07" db="EMBL/GenBank/DDBJ databases">
        <title>Whole genome shotgun sequence of Thiobacillus plumbophilus NBRC 107929.</title>
        <authorList>
            <person name="Hosoyama A."/>
            <person name="Uohara A."/>
            <person name="Ohji S."/>
            <person name="Ichikawa N."/>
        </authorList>
    </citation>
    <scope>NUCLEOTIDE SEQUENCE [LARGE SCALE GENOMIC DNA]</scope>
    <source>
        <strain evidence="8 9">NBRC 107929</strain>
    </source>
</reference>
<evidence type="ECO:0000256" key="3">
    <source>
        <dbReference type="ARBA" id="ARBA00022692"/>
    </source>
</evidence>
<dbReference type="CDD" id="cd16015">
    <property type="entry name" value="LTA_synthase"/>
    <property type="match status" value="1"/>
</dbReference>
<evidence type="ECO:0000256" key="5">
    <source>
        <dbReference type="ARBA" id="ARBA00023136"/>
    </source>
</evidence>
<evidence type="ECO:0000256" key="6">
    <source>
        <dbReference type="SAM" id="Phobius"/>
    </source>
</evidence>
<dbReference type="InterPro" id="IPR017850">
    <property type="entry name" value="Alkaline_phosphatase_core_sf"/>
</dbReference>
<comment type="subcellular location">
    <subcellularLocation>
        <location evidence="1">Cell membrane</location>
        <topology evidence="1">Multi-pass membrane protein</topology>
    </subcellularLocation>
</comment>
<keyword evidence="3 6" id="KW-0812">Transmembrane</keyword>
<keyword evidence="4 6" id="KW-1133">Transmembrane helix</keyword>
<keyword evidence="2" id="KW-1003">Cell membrane</keyword>
<dbReference type="InterPro" id="IPR000917">
    <property type="entry name" value="Sulfatase_N"/>
</dbReference>
<keyword evidence="9" id="KW-1185">Reference proteome</keyword>
<gene>
    <name evidence="8" type="primary">wcbQ</name>
    <name evidence="8" type="ORF">TPL01_12220</name>
</gene>
<dbReference type="EMBL" id="BKAD01000011">
    <property type="protein sequence ID" value="GEP30084.1"/>
    <property type="molecule type" value="Genomic_DNA"/>
</dbReference>